<organism evidence="1 2">
    <name type="scientific">Aurantiacibacter sediminis</name>
    <dbReference type="NCBI Taxonomy" id="2793064"/>
    <lineage>
        <taxon>Bacteria</taxon>
        <taxon>Pseudomonadati</taxon>
        <taxon>Pseudomonadota</taxon>
        <taxon>Alphaproteobacteria</taxon>
        <taxon>Sphingomonadales</taxon>
        <taxon>Erythrobacteraceae</taxon>
        <taxon>Aurantiacibacter</taxon>
    </lineage>
</organism>
<protein>
    <submittedName>
        <fullName evidence="1">HindVP family restriction endonuclease</fullName>
    </submittedName>
</protein>
<name>A0ABS0N0V3_9SPHN</name>
<keyword evidence="2" id="KW-1185">Reference proteome</keyword>
<reference evidence="1 2" key="1">
    <citation type="submission" date="2020-11" db="EMBL/GenBank/DDBJ databases">
        <title>Erythrobacter sediminis sp. nov., a marine bacterium from a tidal flat of Garorim Bay.</title>
        <authorList>
            <person name="Kim D."/>
            <person name="Yoo Y."/>
            <person name="Kim J.-J."/>
        </authorList>
    </citation>
    <scope>NUCLEOTIDE SEQUENCE [LARGE SCALE GENOMIC DNA]</scope>
    <source>
        <strain evidence="1 2">JGD-13</strain>
    </source>
</reference>
<accession>A0ABS0N0V3</accession>
<gene>
    <name evidence="1" type="ORF">I5L03_03210</name>
</gene>
<proteinExistence type="predicted"/>
<comment type="caution">
    <text evidence="1">The sequence shown here is derived from an EMBL/GenBank/DDBJ whole genome shotgun (WGS) entry which is preliminary data.</text>
</comment>
<dbReference type="Proteomes" id="UP000602442">
    <property type="component" value="Unassembled WGS sequence"/>
</dbReference>
<keyword evidence="1" id="KW-0540">Nuclease</keyword>
<dbReference type="Pfam" id="PF09519">
    <property type="entry name" value="RE_HindVP"/>
    <property type="match status" value="1"/>
</dbReference>
<keyword evidence="1" id="KW-0378">Hydrolase</keyword>
<dbReference type="RefSeq" id="WP_197920241.1">
    <property type="nucleotide sequence ID" value="NZ_CAWPTA010000006.1"/>
</dbReference>
<evidence type="ECO:0000313" key="1">
    <source>
        <dbReference type="EMBL" id="MBH5321594.1"/>
    </source>
</evidence>
<dbReference type="EMBL" id="JAEANY010000001">
    <property type="protein sequence ID" value="MBH5321594.1"/>
    <property type="molecule type" value="Genomic_DNA"/>
</dbReference>
<dbReference type="GO" id="GO:0004519">
    <property type="term" value="F:endonuclease activity"/>
    <property type="evidence" value="ECO:0007669"/>
    <property type="project" value="UniProtKB-KW"/>
</dbReference>
<keyword evidence="1" id="KW-0255">Endonuclease</keyword>
<evidence type="ECO:0000313" key="2">
    <source>
        <dbReference type="Proteomes" id="UP000602442"/>
    </source>
</evidence>
<dbReference type="InterPro" id="IPR019044">
    <property type="entry name" value="Restrct_endonuc_II_HindVP"/>
</dbReference>
<sequence length="363" mass="40948">MGKPDFQGGLFGITNSNREGADLWGKNQFNSTFPASLACHMRAQSIDAMYLCIGPQKKFLNRAISIDEVFGTKTAPDQLYFNFEGRFEDYSNTIYGPLERVDLVVSRAKKSADHQVVEDKQYRALEVKLTVVPDHTTCKRSETEWGPELVIRPATSKYCAMSMAANSSLSARELQKIFVHRLNGVKDWGNEVEALSILPDAIGCLQEFERASWKDQIPLVLQPIWKTQGKSPALSEKAFDLFVWSNFGLARLICDQAAGSVGTKSIRRPARSALRLARYFLEFAKSGKPSIDDIYSGMTYGHQSDKDFAVNGTVTRRYMTNECAYRPRISRDVVDKIILGAGIENLSPERRFDQSIYFLKKYD</sequence>